<proteinExistence type="predicted"/>
<dbReference type="EMBL" id="MKGI01000050">
    <property type="protein sequence ID" value="OEL11152.1"/>
    <property type="molecule type" value="Genomic_DNA"/>
</dbReference>
<dbReference type="PROSITE" id="PS51257">
    <property type="entry name" value="PROKAR_LIPOPROTEIN"/>
    <property type="match status" value="1"/>
</dbReference>
<comment type="caution">
    <text evidence="1">The sequence shown here is derived from an EMBL/GenBank/DDBJ whole genome shotgun (WGS) entry which is preliminary data.</text>
</comment>
<evidence type="ECO:0000313" key="2">
    <source>
        <dbReference type="Proteomes" id="UP000095601"/>
    </source>
</evidence>
<keyword evidence="2" id="KW-1185">Reference proteome</keyword>
<dbReference type="RefSeq" id="WP_069798685.1">
    <property type="nucleotide sequence ID" value="NZ_CP034157.1"/>
</dbReference>
<reference evidence="1" key="1">
    <citation type="submission" date="2016-09" db="EMBL/GenBank/DDBJ databases">
        <authorList>
            <person name="Capua I."/>
            <person name="De Benedictis P."/>
            <person name="Joannis T."/>
            <person name="Lombin L.H."/>
            <person name="Cattoli G."/>
        </authorList>
    </citation>
    <scope>NUCLEOTIDE SEQUENCE [LARGE SCALE GENOMIC DNA]</scope>
    <source>
        <strain evidence="1">NRS-1</strain>
    </source>
</reference>
<protein>
    <recommendedName>
        <fullName evidence="3">Lipocalin-like domain-containing protein</fullName>
    </recommendedName>
</protein>
<evidence type="ECO:0000313" key="1">
    <source>
        <dbReference type="EMBL" id="OEL11152.1"/>
    </source>
</evidence>
<organism evidence="1 2">
    <name type="scientific">Cloacibacterium normanense</name>
    <dbReference type="NCBI Taxonomy" id="237258"/>
    <lineage>
        <taxon>Bacteria</taxon>
        <taxon>Pseudomonadati</taxon>
        <taxon>Bacteroidota</taxon>
        <taxon>Flavobacteriia</taxon>
        <taxon>Flavobacteriales</taxon>
        <taxon>Weeksellaceae</taxon>
    </lineage>
</organism>
<evidence type="ECO:0008006" key="3">
    <source>
        <dbReference type="Google" id="ProtNLM"/>
    </source>
</evidence>
<dbReference type="STRING" id="237258.SAMN04489756_1401"/>
<dbReference type="AlphaFoldDB" id="A0A1E5UE44"/>
<name>A0A1E5UE44_9FLAO</name>
<accession>A0A1E5UE44</accession>
<sequence length="130" mass="14674">MTVKTLKLSAFVIATTLLTSCSHRMVGTWTVQRYETTTPGQQGVALSNIGTMQFKGNGSGEKNLNYSVLGIQRDDKLPFNWTWNDGKYISIESNGSDFSKTWIIMTNKKKFQKWKSTDGTNNVQIIELKK</sequence>
<gene>
    <name evidence="1" type="ORF">BHF72_2382</name>
</gene>
<dbReference type="KEGG" id="cnr:EB819_07045"/>
<dbReference type="OrthoDB" id="1274712at2"/>
<dbReference type="Proteomes" id="UP000095601">
    <property type="component" value="Unassembled WGS sequence"/>
</dbReference>